<reference evidence="2 3" key="1">
    <citation type="journal article" date="2017" name="Nat. Commun.">
        <title>Genome assembly with in vitro proximity ligation data and whole-genome triplication in lettuce.</title>
        <authorList>
            <person name="Reyes-Chin-Wo S."/>
            <person name="Wang Z."/>
            <person name="Yang X."/>
            <person name="Kozik A."/>
            <person name="Arikit S."/>
            <person name="Song C."/>
            <person name="Xia L."/>
            <person name="Froenicke L."/>
            <person name="Lavelle D.O."/>
            <person name="Truco M.J."/>
            <person name="Xia R."/>
            <person name="Zhu S."/>
            <person name="Xu C."/>
            <person name="Xu H."/>
            <person name="Xu X."/>
            <person name="Cox K."/>
            <person name="Korf I."/>
            <person name="Meyers B.C."/>
            <person name="Michelmore R.W."/>
        </authorList>
    </citation>
    <scope>NUCLEOTIDE SEQUENCE [LARGE SCALE GENOMIC DNA]</scope>
    <source>
        <strain evidence="3">cv. Salinas</strain>
        <tissue evidence="2">Seedlings</tissue>
    </source>
</reference>
<dbReference type="EMBL" id="NBSK02000005">
    <property type="protein sequence ID" value="KAJ0205009.1"/>
    <property type="molecule type" value="Genomic_DNA"/>
</dbReference>
<sequence>MMFAKDKGVQPIVVRPCGICTHVGHPTDMCPMLQENIESIQAMRFSNQQQGNFQQRSNTNWHQPNANFQLRPPPYQPRPPFQNQNHYQQNYQPHFQPNKPPHQSEFQPQNIQQGSSSSGSGMSLEDTVKSLAISTKRFQNETKESIKTLEQQITQLTTSMSKLESQGKLPTQTEKNPNHSACVM</sequence>
<name>A0A9R1XC48_LACSA</name>
<feature type="compositionally biased region" description="Polar residues" evidence="1">
    <location>
        <begin position="48"/>
        <end position="67"/>
    </location>
</feature>
<feature type="region of interest" description="Disordered" evidence="1">
    <location>
        <begin position="48"/>
        <end position="123"/>
    </location>
</feature>
<feature type="compositionally biased region" description="Pro residues" evidence="1">
    <location>
        <begin position="71"/>
        <end position="80"/>
    </location>
</feature>
<evidence type="ECO:0000313" key="2">
    <source>
        <dbReference type="EMBL" id="KAJ0205009.1"/>
    </source>
</evidence>
<protein>
    <submittedName>
        <fullName evidence="2">Uncharacterized protein</fullName>
    </submittedName>
</protein>
<evidence type="ECO:0000313" key="3">
    <source>
        <dbReference type="Proteomes" id="UP000235145"/>
    </source>
</evidence>
<gene>
    <name evidence="2" type="ORF">LSAT_V11C500236460</name>
</gene>
<feature type="compositionally biased region" description="Low complexity" evidence="1">
    <location>
        <begin position="114"/>
        <end position="123"/>
    </location>
</feature>
<organism evidence="2 3">
    <name type="scientific">Lactuca sativa</name>
    <name type="common">Garden lettuce</name>
    <dbReference type="NCBI Taxonomy" id="4236"/>
    <lineage>
        <taxon>Eukaryota</taxon>
        <taxon>Viridiplantae</taxon>
        <taxon>Streptophyta</taxon>
        <taxon>Embryophyta</taxon>
        <taxon>Tracheophyta</taxon>
        <taxon>Spermatophyta</taxon>
        <taxon>Magnoliopsida</taxon>
        <taxon>eudicotyledons</taxon>
        <taxon>Gunneridae</taxon>
        <taxon>Pentapetalae</taxon>
        <taxon>asterids</taxon>
        <taxon>campanulids</taxon>
        <taxon>Asterales</taxon>
        <taxon>Asteraceae</taxon>
        <taxon>Cichorioideae</taxon>
        <taxon>Cichorieae</taxon>
        <taxon>Lactucinae</taxon>
        <taxon>Lactuca</taxon>
    </lineage>
</organism>
<comment type="caution">
    <text evidence="2">The sequence shown here is derived from an EMBL/GenBank/DDBJ whole genome shotgun (WGS) entry which is preliminary data.</text>
</comment>
<dbReference type="Proteomes" id="UP000235145">
    <property type="component" value="Unassembled WGS sequence"/>
</dbReference>
<proteinExistence type="predicted"/>
<feature type="compositionally biased region" description="Polar residues" evidence="1">
    <location>
        <begin position="104"/>
        <end position="113"/>
    </location>
</feature>
<evidence type="ECO:0000256" key="1">
    <source>
        <dbReference type="SAM" id="MobiDB-lite"/>
    </source>
</evidence>
<accession>A0A9R1XC48</accession>
<feature type="compositionally biased region" description="Low complexity" evidence="1">
    <location>
        <begin position="81"/>
        <end position="97"/>
    </location>
</feature>
<feature type="region of interest" description="Disordered" evidence="1">
    <location>
        <begin position="161"/>
        <end position="184"/>
    </location>
</feature>
<keyword evidence="3" id="KW-1185">Reference proteome</keyword>
<dbReference type="AlphaFoldDB" id="A0A9R1XC48"/>